<dbReference type="InterPro" id="IPR023772">
    <property type="entry name" value="DNA-bd_HTH_TetR-type_CS"/>
</dbReference>
<sequence length="200" mass="22578">MTTADPDMKLRILLAAKKLFARQGYDGTSVRQICEEAGANVALVSYYFGGKENLMRAIFEQFFSGNRIKDSGDHLSHPVEGLALLIREIIFFGLEDSELSNIIKQEIDLDSPRSDIVRIYVHPVWEKVRELLERGREEGFFHFDSLDHTLMFVIGAATLSFKIHTAHSSLLENINYDSAVTADHIVKLVMTSLRTTDISS</sequence>
<proteinExistence type="predicted"/>
<comment type="caution">
    <text evidence="4">The sequence shown here is derived from an EMBL/GenBank/DDBJ whole genome shotgun (WGS) entry which is preliminary data.</text>
</comment>
<dbReference type="GO" id="GO:0003677">
    <property type="term" value="F:DNA binding"/>
    <property type="evidence" value="ECO:0007669"/>
    <property type="project" value="UniProtKB-UniRule"/>
</dbReference>
<dbReference type="InterPro" id="IPR009057">
    <property type="entry name" value="Homeodomain-like_sf"/>
</dbReference>
<keyword evidence="1 2" id="KW-0238">DNA-binding</keyword>
<dbReference type="PROSITE" id="PS50977">
    <property type="entry name" value="HTH_TETR_2"/>
    <property type="match status" value="1"/>
</dbReference>
<dbReference type="SUPFAM" id="SSF46689">
    <property type="entry name" value="Homeodomain-like"/>
    <property type="match status" value="1"/>
</dbReference>
<dbReference type="GO" id="GO:0006355">
    <property type="term" value="P:regulation of DNA-templated transcription"/>
    <property type="evidence" value="ECO:0007669"/>
    <property type="project" value="UniProtKB-ARBA"/>
</dbReference>
<dbReference type="InterPro" id="IPR001647">
    <property type="entry name" value="HTH_TetR"/>
</dbReference>
<dbReference type="Proteomes" id="UP000564806">
    <property type="component" value="Unassembled WGS sequence"/>
</dbReference>
<dbReference type="Gene3D" id="1.10.357.10">
    <property type="entry name" value="Tetracycline Repressor, domain 2"/>
    <property type="match status" value="1"/>
</dbReference>
<name>A0A850EQQ8_9BACL</name>
<evidence type="ECO:0000259" key="3">
    <source>
        <dbReference type="PROSITE" id="PS50977"/>
    </source>
</evidence>
<keyword evidence="5" id="KW-1185">Reference proteome</keyword>
<dbReference type="PANTHER" id="PTHR30328">
    <property type="entry name" value="TRANSCRIPTIONAL REPRESSOR"/>
    <property type="match status" value="1"/>
</dbReference>
<dbReference type="InterPro" id="IPR050109">
    <property type="entry name" value="HTH-type_TetR-like_transc_reg"/>
</dbReference>
<dbReference type="PRINTS" id="PR00455">
    <property type="entry name" value="HTHTETR"/>
</dbReference>
<dbReference type="RefSeq" id="WP_175372570.1">
    <property type="nucleotide sequence ID" value="NZ_JABWCS010000212.1"/>
</dbReference>
<accession>A0A850EQQ8</accession>
<dbReference type="SUPFAM" id="SSF48498">
    <property type="entry name" value="Tetracyclin repressor-like, C-terminal domain"/>
    <property type="match status" value="1"/>
</dbReference>
<protein>
    <submittedName>
        <fullName evidence="4">TetR/AcrR family transcriptional regulator</fullName>
    </submittedName>
</protein>
<dbReference type="Pfam" id="PF00440">
    <property type="entry name" value="TetR_N"/>
    <property type="match status" value="1"/>
</dbReference>
<dbReference type="PROSITE" id="PS01081">
    <property type="entry name" value="HTH_TETR_1"/>
    <property type="match status" value="1"/>
</dbReference>
<gene>
    <name evidence="4" type="ORF">HPT30_17180</name>
</gene>
<feature type="domain" description="HTH tetR-type" evidence="3">
    <location>
        <begin position="6"/>
        <end position="66"/>
    </location>
</feature>
<dbReference type="AlphaFoldDB" id="A0A850EQQ8"/>
<dbReference type="Gene3D" id="1.10.10.60">
    <property type="entry name" value="Homeodomain-like"/>
    <property type="match status" value="1"/>
</dbReference>
<dbReference type="PANTHER" id="PTHR30328:SF54">
    <property type="entry name" value="HTH-TYPE TRANSCRIPTIONAL REPRESSOR SCO4008"/>
    <property type="match status" value="1"/>
</dbReference>
<evidence type="ECO:0000256" key="1">
    <source>
        <dbReference type="ARBA" id="ARBA00023125"/>
    </source>
</evidence>
<reference evidence="4" key="1">
    <citation type="submission" date="2020-06" db="EMBL/GenBank/DDBJ databases">
        <title>Paenibacillus sp. nov., isolated from soil.</title>
        <authorList>
            <person name="Seo Y.L."/>
        </authorList>
    </citation>
    <scope>NUCLEOTIDE SEQUENCE [LARGE SCALE GENOMIC DNA]</scope>
    <source>
        <strain evidence="4">JW14</strain>
    </source>
</reference>
<evidence type="ECO:0000313" key="5">
    <source>
        <dbReference type="Proteomes" id="UP000564806"/>
    </source>
</evidence>
<evidence type="ECO:0000256" key="2">
    <source>
        <dbReference type="PROSITE-ProRule" id="PRU00335"/>
    </source>
</evidence>
<organism evidence="4 5">
    <name type="scientific">Paenibacillus agri</name>
    <dbReference type="NCBI Taxonomy" id="2744309"/>
    <lineage>
        <taxon>Bacteria</taxon>
        <taxon>Bacillati</taxon>
        <taxon>Bacillota</taxon>
        <taxon>Bacilli</taxon>
        <taxon>Bacillales</taxon>
        <taxon>Paenibacillaceae</taxon>
        <taxon>Paenibacillus</taxon>
    </lineage>
</organism>
<dbReference type="InterPro" id="IPR036271">
    <property type="entry name" value="Tet_transcr_reg_TetR-rel_C_sf"/>
</dbReference>
<evidence type="ECO:0000313" key="4">
    <source>
        <dbReference type="EMBL" id="NUU62079.1"/>
    </source>
</evidence>
<feature type="DNA-binding region" description="H-T-H motif" evidence="2">
    <location>
        <begin position="29"/>
        <end position="48"/>
    </location>
</feature>
<dbReference type="EMBL" id="JABWCS010000212">
    <property type="protein sequence ID" value="NUU62079.1"/>
    <property type="molecule type" value="Genomic_DNA"/>
</dbReference>